<proteinExistence type="predicted"/>
<dbReference type="RefSeq" id="WP_149306411.1">
    <property type="nucleotide sequence ID" value="NZ_SRSD01000002.1"/>
</dbReference>
<gene>
    <name evidence="1" type="ORF">ET418_04685</name>
</gene>
<dbReference type="EMBL" id="SRSD01000002">
    <property type="protein sequence ID" value="KAA0894254.1"/>
    <property type="molecule type" value="Genomic_DNA"/>
</dbReference>
<protein>
    <submittedName>
        <fullName evidence="1">Uncharacterized protein</fullName>
    </submittedName>
</protein>
<comment type="caution">
    <text evidence="1">The sequence shown here is derived from an EMBL/GenBank/DDBJ whole genome shotgun (WGS) entry which is preliminary data.</text>
</comment>
<reference evidence="1 2" key="1">
    <citation type="submission" date="2019-04" db="EMBL/GenBank/DDBJ databases">
        <title>Geobacter ruber sp. nov., ferric-reducing bacteria isolated from paddy soil.</title>
        <authorList>
            <person name="Xu Z."/>
            <person name="Masuda Y."/>
            <person name="Itoh H."/>
            <person name="Senoo K."/>
        </authorList>
    </citation>
    <scope>NUCLEOTIDE SEQUENCE [LARGE SCALE GENOMIC DNA]</scope>
    <source>
        <strain evidence="1 2">Red88</strain>
    </source>
</reference>
<accession>A0A5A9XMU8</accession>
<evidence type="ECO:0000313" key="2">
    <source>
        <dbReference type="Proteomes" id="UP000324298"/>
    </source>
</evidence>
<dbReference type="AlphaFoldDB" id="A0A5A9XMU8"/>
<sequence length="120" mass="13611">MPIWKTEPIDREPEIVLTDWTVYEVSSNLWPGRTRHFVGFSVMGREGRVSSAIVQFDADKMAGVTESGRVYLLKGAQGGHPDGLYVWGLWCRRNEITDIQVVDPTKFQNLKIEDSEQTGL</sequence>
<name>A0A5A9XMU8_9BACT</name>
<dbReference type="OrthoDB" id="9809379at2"/>
<organism evidence="1 2">
    <name type="scientific">Oryzomonas rubra</name>
    <dbReference type="NCBI Taxonomy" id="2509454"/>
    <lineage>
        <taxon>Bacteria</taxon>
        <taxon>Pseudomonadati</taxon>
        <taxon>Thermodesulfobacteriota</taxon>
        <taxon>Desulfuromonadia</taxon>
        <taxon>Geobacterales</taxon>
        <taxon>Geobacteraceae</taxon>
        <taxon>Oryzomonas</taxon>
    </lineage>
</organism>
<keyword evidence="2" id="KW-1185">Reference proteome</keyword>
<dbReference type="Proteomes" id="UP000324298">
    <property type="component" value="Unassembled WGS sequence"/>
</dbReference>
<evidence type="ECO:0000313" key="1">
    <source>
        <dbReference type="EMBL" id="KAA0894254.1"/>
    </source>
</evidence>